<organism evidence="2 3">
    <name type="scientific">Nesidiocoris tenuis</name>
    <dbReference type="NCBI Taxonomy" id="355587"/>
    <lineage>
        <taxon>Eukaryota</taxon>
        <taxon>Metazoa</taxon>
        <taxon>Ecdysozoa</taxon>
        <taxon>Arthropoda</taxon>
        <taxon>Hexapoda</taxon>
        <taxon>Insecta</taxon>
        <taxon>Pterygota</taxon>
        <taxon>Neoptera</taxon>
        <taxon>Paraneoptera</taxon>
        <taxon>Hemiptera</taxon>
        <taxon>Heteroptera</taxon>
        <taxon>Panheteroptera</taxon>
        <taxon>Cimicomorpha</taxon>
        <taxon>Miridae</taxon>
        <taxon>Dicyphina</taxon>
        <taxon>Nesidiocoris</taxon>
    </lineage>
</organism>
<evidence type="ECO:0008006" key="4">
    <source>
        <dbReference type="Google" id="ProtNLM"/>
    </source>
</evidence>
<sequence length="692" mass="78449">MSTNDSFQSWLGEFKDKLDAEKRSIEDESQSRSTADLDRVRGLATELNSKKPNMEDLSDKCETLMELCACNWVRDETVKAQGVYAEFFTIVQELKNIDNDLKGRSDEIQRLKEEAGELVKWANSPEASNKVEALENKWIHITSLCGSQKESLEAEIKDHNAYHQSLHDIEKWLLQVSFQLMAHNSLYITNKEQTQEQMDLHNTLLADILGYQATIDDLRAKGICQIERYSSSNSQIKPTIEQQLANVQDSYDSLLHTALQIKSRLEESLQKFLEYERTLDSIMANLDAYEVQLGSDFTASPEVDIVKEQLDLHRVEDRLGQLLKASNDLEEKEKQLQQIDSWAADQMAALNEWKNKPWKLRPDLAKSELAAMAALHNDINDNRTRMLTDLPQGSHADAVKSRLDDLELLLKETLEKKIEDENQVEAYRAACAAAQQKLEGFAKQLELVDKGHAMDLPKRIAKLDEIAKQCDAETPTVLANIKKLAEKAANIVSNIDAQQIDEQIKGFDKKFNDLGKKISRKKDVLKSTNEELEGINDTLGQAKDWAKSKLDYVRNPPPMGYDVKASDERVQALKLSAMNSTNFPRKRPIATINSKVCSITEKISKPELTRLGSGSMKLKWLYLYKKLNEECNQVKGDIDTLKGSVRNMNLTGPDRLTADDLVNGLDQRQQKIARDIASKLDALGKALEEQRQ</sequence>
<reference evidence="2 3" key="1">
    <citation type="submission" date="2020-02" db="EMBL/GenBank/DDBJ databases">
        <authorList>
            <person name="Ferguson B K."/>
        </authorList>
    </citation>
    <scope>NUCLEOTIDE SEQUENCE [LARGE SCALE GENOMIC DNA]</scope>
</reference>
<dbReference type="GO" id="GO:0005737">
    <property type="term" value="C:cytoplasm"/>
    <property type="evidence" value="ECO:0007669"/>
    <property type="project" value="UniProtKB-ARBA"/>
</dbReference>
<accession>A0A6H5FX74</accession>
<protein>
    <recommendedName>
        <fullName evidence="4">KASH domain-containing protein</fullName>
    </recommendedName>
</protein>
<gene>
    <name evidence="2" type="ORF">NTEN_LOCUS698</name>
</gene>
<dbReference type="PANTHER" id="PTHR11915">
    <property type="entry name" value="SPECTRIN/FILAMIN RELATED CYTOSKELETAL PROTEIN"/>
    <property type="match status" value="1"/>
</dbReference>
<dbReference type="OrthoDB" id="6596120at2759"/>
<dbReference type="Gene3D" id="1.20.58.60">
    <property type="match status" value="2"/>
</dbReference>
<dbReference type="EMBL" id="CADCXU010001252">
    <property type="protein sequence ID" value="CAA9993818.1"/>
    <property type="molecule type" value="Genomic_DNA"/>
</dbReference>
<proteinExistence type="predicted"/>
<evidence type="ECO:0000313" key="3">
    <source>
        <dbReference type="Proteomes" id="UP000479000"/>
    </source>
</evidence>
<dbReference type="SMART" id="SM00150">
    <property type="entry name" value="SPEC"/>
    <property type="match status" value="2"/>
</dbReference>
<keyword evidence="1" id="KW-0175">Coiled coil</keyword>
<dbReference type="AlphaFoldDB" id="A0A6H5FX74"/>
<name>A0A6H5FX74_9HEMI</name>
<feature type="non-terminal residue" evidence="2">
    <location>
        <position position="692"/>
    </location>
</feature>
<evidence type="ECO:0000256" key="1">
    <source>
        <dbReference type="SAM" id="Coils"/>
    </source>
</evidence>
<dbReference type="Proteomes" id="UP000479000">
    <property type="component" value="Unassembled WGS sequence"/>
</dbReference>
<feature type="coiled-coil region" evidence="1">
    <location>
        <begin position="312"/>
        <end position="339"/>
    </location>
</feature>
<dbReference type="InterPro" id="IPR018159">
    <property type="entry name" value="Spectrin/alpha-actinin"/>
</dbReference>
<keyword evidence="3" id="KW-1185">Reference proteome</keyword>
<feature type="coiled-coil region" evidence="1">
    <location>
        <begin position="396"/>
        <end position="444"/>
    </location>
</feature>
<evidence type="ECO:0000313" key="2">
    <source>
        <dbReference type="EMBL" id="CAA9993818.1"/>
    </source>
</evidence>
<dbReference type="SUPFAM" id="SSF46966">
    <property type="entry name" value="Spectrin repeat"/>
    <property type="match status" value="1"/>
</dbReference>